<dbReference type="Gene3D" id="1.25.40.10">
    <property type="entry name" value="Tetratricopeptide repeat domain"/>
    <property type="match status" value="2"/>
</dbReference>
<dbReference type="Pfam" id="PF08238">
    <property type="entry name" value="Sel1"/>
    <property type="match status" value="7"/>
</dbReference>
<dbReference type="EMBL" id="HE650828">
    <property type="protein sequence ID" value="CCF59577.1"/>
    <property type="molecule type" value="Genomic_DNA"/>
</dbReference>
<dbReference type="InterPro" id="IPR006597">
    <property type="entry name" value="Sel1-like"/>
</dbReference>
<gene>
    <name evidence="2" type="primary">KAFR0H01670</name>
    <name evidence="2" type="ORF">KAFR_0H01670</name>
</gene>
<evidence type="ECO:0008006" key="4">
    <source>
        <dbReference type="Google" id="ProtNLM"/>
    </source>
</evidence>
<dbReference type="GeneID" id="13887574"/>
<dbReference type="GO" id="GO:0009967">
    <property type="term" value="P:positive regulation of signal transduction"/>
    <property type="evidence" value="ECO:0007669"/>
    <property type="project" value="EnsemblFungi"/>
</dbReference>
<accession>H2AZ21</accession>
<dbReference type="AlphaFoldDB" id="H2AZ21"/>
<dbReference type="InterPro" id="IPR051726">
    <property type="entry name" value="Chitin_Synth_Reg"/>
</dbReference>
<dbReference type="Proteomes" id="UP000005220">
    <property type="component" value="Chromosome 8"/>
</dbReference>
<proteinExistence type="predicted"/>
<keyword evidence="3" id="KW-1185">Reference proteome</keyword>
<protein>
    <recommendedName>
        <fullName evidence="4">HCP-like protein</fullName>
    </recommendedName>
</protein>
<keyword evidence="1" id="KW-0677">Repeat</keyword>
<sequence length="434" mass="50349">MNSLEERYNRHIKMEPLENMMDNLTVDEPLEEDEFVIQYRQLYNEVIKELPTFDPDLQLKWFKQLIIKSQDLKFIKNYNINCERLSRELTDERDIDSNRKVILEYAFKLLSKLANMKFPEAIHLLGCFYSHSLPENFPVKVDFNTINQVIRKDDSMALRYYIEGAKLGHPDCAFRSGISFEFRKGIPNDVIDHLAEAFAYYKIGAINCNNSDCMFKLGIFYTYEVVKGKWNLKLGINWLLMSIKFGNSSQACYELGKLYEFDYLIPSLKDKIIAEFDGDISKFKDNEKALTYYHKCATLYDYSLAQWKLGHCYEMGELGLPVNASKSLAWYIKSVTPSTDRKKQPNVIGMLGISGWYLTGIPNVLQPNDTESFKWIHRSCHANNKTKFPRNELILGYYYLNGIGCETDLNLAKIHLTNSANSGNNKAIELLHSM</sequence>
<dbReference type="HOGENOM" id="CLU_026113_0_0_1"/>
<reference evidence="2 3" key="1">
    <citation type="journal article" date="2011" name="Proc. Natl. Acad. Sci. U.S.A.">
        <title>Evolutionary erosion of yeast sex chromosomes by mating-type switching accidents.</title>
        <authorList>
            <person name="Gordon J.L."/>
            <person name="Armisen D."/>
            <person name="Proux-Wera E."/>
            <person name="Oheigeartaigh S.S."/>
            <person name="Byrne K.P."/>
            <person name="Wolfe K.H."/>
        </authorList>
    </citation>
    <scope>NUCLEOTIDE SEQUENCE [LARGE SCALE GENOMIC DNA]</scope>
    <source>
        <strain evidence="3">ATCC 22294 / BCRC 22015 / CBS 2517 / CECT 1963 / NBRC 1671 / NRRL Y-8276</strain>
    </source>
</reference>
<dbReference type="InterPro" id="IPR011990">
    <property type="entry name" value="TPR-like_helical_dom_sf"/>
</dbReference>
<evidence type="ECO:0000313" key="3">
    <source>
        <dbReference type="Proteomes" id="UP000005220"/>
    </source>
</evidence>
<dbReference type="eggNOG" id="KOG1550">
    <property type="taxonomic scope" value="Eukaryota"/>
</dbReference>
<dbReference type="PANTHER" id="PTHR46430:SF3">
    <property type="entry name" value="ACTIVATOR OF C KINASE PROTEIN 1"/>
    <property type="match status" value="1"/>
</dbReference>
<organism evidence="2 3">
    <name type="scientific">Kazachstania africana (strain ATCC 22294 / BCRC 22015 / CBS 2517 / CECT 1963 / NBRC 1671 / NRRL Y-8276)</name>
    <name type="common">Yeast</name>
    <name type="synonym">Kluyveromyces africanus</name>
    <dbReference type="NCBI Taxonomy" id="1071382"/>
    <lineage>
        <taxon>Eukaryota</taxon>
        <taxon>Fungi</taxon>
        <taxon>Dikarya</taxon>
        <taxon>Ascomycota</taxon>
        <taxon>Saccharomycotina</taxon>
        <taxon>Saccharomycetes</taxon>
        <taxon>Saccharomycetales</taxon>
        <taxon>Saccharomycetaceae</taxon>
        <taxon>Kazachstania</taxon>
    </lineage>
</organism>
<dbReference type="GO" id="GO:0031505">
    <property type="term" value="P:fungal-type cell wall organization"/>
    <property type="evidence" value="ECO:0007669"/>
    <property type="project" value="EnsemblFungi"/>
</dbReference>
<dbReference type="SMART" id="SM00671">
    <property type="entry name" value="SEL1"/>
    <property type="match status" value="6"/>
</dbReference>
<dbReference type="SUPFAM" id="SSF81901">
    <property type="entry name" value="HCP-like"/>
    <property type="match status" value="1"/>
</dbReference>
<dbReference type="STRING" id="1071382.H2AZ21"/>
<dbReference type="InParanoid" id="H2AZ21"/>
<dbReference type="KEGG" id="kaf:KAFR_0H01670"/>
<dbReference type="PANTHER" id="PTHR46430">
    <property type="entry name" value="PROTEIN SKT5-RELATED"/>
    <property type="match status" value="1"/>
</dbReference>
<evidence type="ECO:0000313" key="2">
    <source>
        <dbReference type="EMBL" id="CCF59577.1"/>
    </source>
</evidence>
<evidence type="ECO:0000256" key="1">
    <source>
        <dbReference type="ARBA" id="ARBA00022737"/>
    </source>
</evidence>
<dbReference type="RefSeq" id="XP_003958712.1">
    <property type="nucleotide sequence ID" value="XM_003958663.1"/>
</dbReference>
<dbReference type="OrthoDB" id="272077at2759"/>
<dbReference type="FunCoup" id="H2AZ21">
    <property type="interactions" value="70"/>
</dbReference>
<name>H2AZ21_KAZAF</name>